<reference evidence="4 6" key="2">
    <citation type="journal article" date="2013" name="Nature">
        <title>Insights into bilaterian evolution from three spiralian genomes.</title>
        <authorList>
            <person name="Simakov O."/>
            <person name="Marletaz F."/>
            <person name="Cho S.J."/>
            <person name="Edsinger-Gonzales E."/>
            <person name="Havlak P."/>
            <person name="Hellsten U."/>
            <person name="Kuo D.H."/>
            <person name="Larsson T."/>
            <person name="Lv J."/>
            <person name="Arendt D."/>
            <person name="Savage R."/>
            <person name="Osoegawa K."/>
            <person name="de Jong P."/>
            <person name="Grimwood J."/>
            <person name="Chapman J.A."/>
            <person name="Shapiro H."/>
            <person name="Aerts A."/>
            <person name="Otillar R.P."/>
            <person name="Terry A.Y."/>
            <person name="Boore J.L."/>
            <person name="Grigoriev I.V."/>
            <person name="Lindberg D.R."/>
            <person name="Seaver E.C."/>
            <person name="Weisblat D.A."/>
            <person name="Putnam N.H."/>
            <person name="Rokhsar D.S."/>
        </authorList>
    </citation>
    <scope>NUCLEOTIDE SEQUENCE</scope>
    <source>
        <strain evidence="4 6">I ESC-2004</strain>
    </source>
</reference>
<accession>R7V3Q4</accession>
<evidence type="ECO:0000313" key="4">
    <source>
        <dbReference type="EMBL" id="ELU13102.1"/>
    </source>
</evidence>
<reference evidence="6" key="1">
    <citation type="submission" date="2012-12" db="EMBL/GenBank/DDBJ databases">
        <authorList>
            <person name="Hellsten U."/>
            <person name="Grimwood J."/>
            <person name="Chapman J.A."/>
            <person name="Shapiro H."/>
            <person name="Aerts A."/>
            <person name="Otillar R.P."/>
            <person name="Terry A.Y."/>
            <person name="Boore J.L."/>
            <person name="Simakov O."/>
            <person name="Marletaz F."/>
            <person name="Cho S.-J."/>
            <person name="Edsinger-Gonzales E."/>
            <person name="Havlak P."/>
            <person name="Kuo D.-H."/>
            <person name="Larsson T."/>
            <person name="Lv J."/>
            <person name="Arendt D."/>
            <person name="Savage R."/>
            <person name="Osoegawa K."/>
            <person name="de Jong P."/>
            <person name="Lindberg D.R."/>
            <person name="Seaver E.C."/>
            <person name="Weisblat D.A."/>
            <person name="Putnam N.H."/>
            <person name="Grigoriev I.V."/>
            <person name="Rokhsar D.S."/>
        </authorList>
    </citation>
    <scope>NUCLEOTIDE SEQUENCE</scope>
    <source>
        <strain evidence="6">I ESC-2004</strain>
    </source>
</reference>
<sequence length="696" mass="78529">MDAPDCLHGFYSFMRERGIDTALFELEKIGPDTVSKMSDDDLINFGIPRFGDRVAVRSYVGSIPRPGPSGLSCHSGPSTLPSRLLDLIKDKAKDPDLRKKKLLGNKNAKKKDKSFEIGWLMNDGVKVKQVRQKNGGGTRKLKALLTTTALEVMETSIQLFFPDGYSKFGLVEQFQFSLCLYDETVIDDLTKTVCDIIQRTKINNLRLYLLSKKKPLSSSPVDEMVEDSDREDLPEIVAASTSSNAPAAPLVNEMNQTIGNSDREDPPEIVAASSNAPAGLFAEDQKDGQEKSLNELDHSGVVQFRMNSESLNSLDDTPMVQERHFNHENESPNDVYVVQDADTPTVQFRLRHQLEDTLMIESSPERTDKEMSVKLILHRGMVFEDLNEAVKVHGLECLLQQQPLHVQMLLPNGVNEAAEDTGGVLRDALSEYWETFFTKCSSDGDVRVPVLRHDMKNTWSLCACVLVLGYQSQGYLPTRLTVAFLQHCLGQCPSPKNITEAFLKMIPQDERDVLNRGDFEDEDFIDFLATHDVRKTVNEGNWCEVLHEIAHKVVIQQPAYVADVWGPILRQHLDIHPDSLQDLMNSLQPTPKNILKILVFEDDSRSKPMSDYLKRFVKHSSEERCQRFLRFCTGSDAVVCSELHVKVVDYSSEFARQPVAHTCGFLLELPNYSSYAEFSEEFSNLLKSDIWVMDIV</sequence>
<dbReference type="HOGENOM" id="CLU_018414_0_0_1"/>
<keyword evidence="1 2" id="KW-0833">Ubl conjugation pathway</keyword>
<dbReference type="OMA" id="NANIWVM"/>
<evidence type="ECO:0000313" key="6">
    <source>
        <dbReference type="Proteomes" id="UP000014760"/>
    </source>
</evidence>
<dbReference type="PROSITE" id="PS50237">
    <property type="entry name" value="HECT"/>
    <property type="match status" value="1"/>
</dbReference>
<dbReference type="Gene3D" id="3.30.2410.10">
    <property type="entry name" value="Hect, E3 ligase catalytic domain"/>
    <property type="match status" value="1"/>
</dbReference>
<gene>
    <name evidence="4" type="ORF">CAPTEDRAFT_207613</name>
</gene>
<evidence type="ECO:0000256" key="1">
    <source>
        <dbReference type="ARBA" id="ARBA00022786"/>
    </source>
</evidence>
<reference evidence="5" key="3">
    <citation type="submission" date="2015-06" db="UniProtKB">
        <authorList>
            <consortium name="EnsemblMetazoa"/>
        </authorList>
    </citation>
    <scope>IDENTIFICATION</scope>
</reference>
<dbReference type="GO" id="GO:0004842">
    <property type="term" value="F:ubiquitin-protein transferase activity"/>
    <property type="evidence" value="ECO:0007669"/>
    <property type="project" value="InterPro"/>
</dbReference>
<evidence type="ECO:0000256" key="2">
    <source>
        <dbReference type="PROSITE-ProRule" id="PRU00104"/>
    </source>
</evidence>
<organism evidence="4">
    <name type="scientific">Capitella teleta</name>
    <name type="common">Polychaete worm</name>
    <dbReference type="NCBI Taxonomy" id="283909"/>
    <lineage>
        <taxon>Eukaryota</taxon>
        <taxon>Metazoa</taxon>
        <taxon>Spiralia</taxon>
        <taxon>Lophotrochozoa</taxon>
        <taxon>Annelida</taxon>
        <taxon>Polychaeta</taxon>
        <taxon>Sedentaria</taxon>
        <taxon>Scolecida</taxon>
        <taxon>Capitellidae</taxon>
        <taxon>Capitella</taxon>
    </lineage>
</organism>
<dbReference type="Pfam" id="PF00632">
    <property type="entry name" value="HECT"/>
    <property type="match status" value="1"/>
</dbReference>
<feature type="active site" description="Glycyl thioester intermediate" evidence="2">
    <location>
        <position position="663"/>
    </location>
</feature>
<dbReference type="InterPro" id="IPR000569">
    <property type="entry name" value="HECT_dom"/>
</dbReference>
<feature type="domain" description="HECT" evidence="3">
    <location>
        <begin position="612"/>
        <end position="682"/>
    </location>
</feature>
<dbReference type="SUPFAM" id="SSF56204">
    <property type="entry name" value="Hect, E3 ligase catalytic domain"/>
    <property type="match status" value="1"/>
</dbReference>
<dbReference type="AlphaFoldDB" id="R7V3Q4"/>
<name>R7V3Q4_CAPTE</name>
<dbReference type="OrthoDB" id="5986703at2759"/>
<dbReference type="EnsemblMetazoa" id="CapteT207613">
    <property type="protein sequence ID" value="CapteP207613"/>
    <property type="gene ID" value="CapteG207613"/>
</dbReference>
<proteinExistence type="predicted"/>
<keyword evidence="6" id="KW-1185">Reference proteome</keyword>
<evidence type="ECO:0000313" key="5">
    <source>
        <dbReference type="EnsemblMetazoa" id="CapteP207613"/>
    </source>
</evidence>
<evidence type="ECO:0000259" key="3">
    <source>
        <dbReference type="PROSITE" id="PS50237"/>
    </source>
</evidence>
<dbReference type="EMBL" id="AMQN01019231">
    <property type="status" value="NOT_ANNOTATED_CDS"/>
    <property type="molecule type" value="Genomic_DNA"/>
</dbReference>
<dbReference type="EMBL" id="KB295478">
    <property type="protein sequence ID" value="ELU13102.1"/>
    <property type="molecule type" value="Genomic_DNA"/>
</dbReference>
<dbReference type="Proteomes" id="UP000014760">
    <property type="component" value="Unassembled WGS sequence"/>
</dbReference>
<dbReference type="InterPro" id="IPR035983">
    <property type="entry name" value="Hect_E3_ubiquitin_ligase"/>
</dbReference>
<protein>
    <recommendedName>
        <fullName evidence="3">HECT domain-containing protein</fullName>
    </recommendedName>
</protein>